<reference evidence="5" key="1">
    <citation type="submission" date="2021-02" db="EMBL/GenBank/DDBJ databases">
        <authorList>
            <person name="Nowell W R."/>
        </authorList>
    </citation>
    <scope>NUCLEOTIDE SEQUENCE</scope>
</reference>
<dbReference type="Proteomes" id="UP000663881">
    <property type="component" value="Unassembled WGS sequence"/>
</dbReference>
<evidence type="ECO:0000256" key="2">
    <source>
        <dbReference type="ARBA" id="ARBA00023010"/>
    </source>
</evidence>
<dbReference type="InterPro" id="IPR027417">
    <property type="entry name" value="P-loop_NTPase"/>
</dbReference>
<dbReference type="GO" id="GO:0006605">
    <property type="term" value="P:protein targeting"/>
    <property type="evidence" value="ECO:0007669"/>
    <property type="project" value="InterPro"/>
</dbReference>
<feature type="domain" description="SecA family profile" evidence="4">
    <location>
        <begin position="1307"/>
        <end position="1927"/>
    </location>
</feature>
<dbReference type="GO" id="GO:0016020">
    <property type="term" value="C:membrane"/>
    <property type="evidence" value="ECO:0007669"/>
    <property type="project" value="InterPro"/>
</dbReference>
<dbReference type="GO" id="GO:0006886">
    <property type="term" value="P:intracellular protein transport"/>
    <property type="evidence" value="ECO:0007669"/>
    <property type="project" value="InterPro"/>
</dbReference>
<keyword evidence="2" id="KW-0811">Translocation</keyword>
<dbReference type="SUPFAM" id="SSF53300">
    <property type="entry name" value="vWA-like"/>
    <property type="match status" value="1"/>
</dbReference>
<comment type="caution">
    <text evidence="5">The sequence shown here is derived from an EMBL/GenBank/DDBJ whole genome shotgun (WGS) entry which is preliminary data.</text>
</comment>
<dbReference type="EMBL" id="CAJNON010000081">
    <property type="protein sequence ID" value="CAF0934055.1"/>
    <property type="molecule type" value="Genomic_DNA"/>
</dbReference>
<dbReference type="InterPro" id="IPR011115">
    <property type="entry name" value="SecA_DEAD"/>
</dbReference>
<name>A0A814C1P5_9BILA</name>
<feature type="coiled-coil region" evidence="3">
    <location>
        <begin position="202"/>
        <end position="240"/>
    </location>
</feature>
<gene>
    <name evidence="6" type="ORF">OKA104_LOCUS27068</name>
    <name evidence="5" type="ORF">VCS650_LOCUS11103</name>
</gene>
<dbReference type="OrthoDB" id="7614088at2759"/>
<evidence type="ECO:0000313" key="7">
    <source>
        <dbReference type="Proteomes" id="UP000663891"/>
    </source>
</evidence>
<dbReference type="GO" id="GO:0005524">
    <property type="term" value="F:ATP binding"/>
    <property type="evidence" value="ECO:0007669"/>
    <property type="project" value="InterPro"/>
</dbReference>
<evidence type="ECO:0000256" key="1">
    <source>
        <dbReference type="ARBA" id="ARBA00022927"/>
    </source>
</evidence>
<keyword evidence="1" id="KW-0813">Transport</keyword>
<evidence type="ECO:0000259" key="4">
    <source>
        <dbReference type="PROSITE" id="PS51196"/>
    </source>
</evidence>
<dbReference type="PANTHER" id="PTHR30612:SF0">
    <property type="entry name" value="CHLOROPLAST PROTEIN-TRANSPORTING ATPASE"/>
    <property type="match status" value="1"/>
</dbReference>
<dbReference type="GO" id="GO:0017038">
    <property type="term" value="P:protein import"/>
    <property type="evidence" value="ECO:0007669"/>
    <property type="project" value="InterPro"/>
</dbReference>
<sequence>MNALRIIPEIDSKTAGTYYRTVEYISTFVQQAKQAAEGLLTSLDHQSGAVNYKNIARTLSRLQTAKWIDRVSPGTYETMMRRITEDLMQHASELETRFMKVDFSLNHPENVNVAHDIIAKIELMSVLERHVPELADFRKKISDRFLQCTQTAFDHIQKTFNLQDKTLYQKRCELRQLEEIKKKYDNLHPARIFLQEQNYEDINVLNNKIEIVQNNQREEQEKAQSDIRETQSRAESLEMIIREYMSMSSPETDACDIEQLTSEVVVTYRKENARGDNYLSQHRYSSIEVVCEAFTKAKKDYNEKLQQNEENSIKLDDIIAQLERIKDKHDSLLSISYIHSPEALRFLQENKFNNPHLLEENIQERKKIISEREKNKQSYDFIDRLDAATANNALLYVNQCKKMDHDRVREIAAETDEALRKYLLEYGNFRNQEITENFKQLISNNATKDNLRCSSHLEMRLQELLSLRQFERVFDCIDGKEKVLYWQQQFLEYHHTLAGQMEEYKASCKSKELKDHLVIARELGCLDRFCIDMFGDNGFRALHKQYQVELTKECKAAYKTVLEYISKGDYANADIELSGIDDTPLNPKAINQIKQDLQSSLNKLMKDTKSIATWMEVKIGREEETRKQMTEIKENMEKIRIAKSKTNIMDQIDSETRALLTVFDNEIDKMLSDILHLALCSVEKFLEKDSFSEAQQSMMNLNRIQCELAGLCTSKDVADKTTKLKSDFDRIIEKILERDFSDIKKYGTDSPKDLLAKLEEAGYTEPLAIMSKRISQNFSEAIEHVRTVPLTERSSQIKSLKYASRFLPEKMQDAFISQIEELDSLLNDQVERIKVNLDRTIDAEDENDAAIKNIGELALKYRNEKMDDIYKILCDKTLSKLSTYRTNLENYLNKQDMQFAVDIMRKIYKYSQFVGSHVQDVNTIYESTRILVIKSFENCSKTLDNISTIEHTETVEKAYHNMIIYICFAETFGNEAEKILPENILQNSRDKLQKMFEYINGNSQNFQVAIKDMNVTDLHKTMIVSKRWNVLLQDIKQYPVTDTLIKGSFRDATTIIEYADMIDELQKQINRLESQVNDKLISDRTMKSERERDEFFINLKKAIETLRAINSKFKDVQPLTLDIEEIEKELKIKIETIGADLIAQASKPKLTLREIDSFRIYYNHLFLFDKHKCLSGINVEQFLKTSEENVFETIKSLRKQVAESDTDVLKISDKLIKMKFFAENLPIFDEKMNSEIDETLKGFKEKHDRSVFDRLIMALEKEEAGARMISEHSCLSGEDWRKRREKMQNQDNLEYVLENLTGDDIAKDMLRSRYMTFSTLYYKLVSDILTPFNSKKEKEPNLDAIIVQTKHMMGTIIQTPGSVTWNHSVRDKIPEILAHIFAVWTLKNTQHYNAVRGFDEEKKYLLIPHVAQVIAIFRLLGIGYVKSERVIPILNIAFNRKLSGDLVNNLIEISTGEGKSVVIAVTACVFALMGVDVNCSCYSDVLSKRDMNNFRSVFEAFGIENYIQYGTFNKLCEQLLNEQCDVREKVRDMIENNKTMLPKAEIKAQTRPKVLLIDEVDVFLSDKFYGETYTPSLCLKDPSIKALLDSIWRDKTLKTLNSVKALAEYKDCASKYSNWIFLFDEAIKDMLAALQSFRSSTYIVSNGRIAYVEVESIVDNVLRGYDTVWAYYYEHEQKHICSTILEENVGLIINCGTFSYAEMPHDFAYIAGVSGTLITLAEQEKNILKSVYAVCKNTYMPSVYGKSNRMFNSNSDVQAVDQSEYFMRIRGEIDAVCNANRAILVFFEDEEKLSVFYNSSELSNRKTDVQIISEKTTDKEDKDKELYIRRASTIGTVTLLTRTFGRGTDFISGNPQLLANGGMHVLQTFFSKELSEEYQIKGRGARQGDKGSYGMILLDSDLEWVLGSTWNDELQKIKGSGLYASLNEARNARYESICGAKNLGIAQCRHEHQFAKDFMIALSTGNMEATKKFLSEQNRGVDIETDPSRTVLLMDATGSMSSLLSAAKETVCTMFERASTVLKEEGLRSDGFQMQFVVYRNYNCKEDKILQVSPWSAKGNTLRAFMDAIKPEGGLGEEAIEIGLAHAVKESQLPDSISQVILIGDAPANTKEQVSVKRKIRGEQYWCRTKFNQPTHYAEELERLKDKNIPVHTFYLASGAEENFKKIANETKGLCERLNIQSSEGAESLTNFVTKQVLRITDDRGGEAAVIRYEAKYMKKTFTS</sequence>
<feature type="coiled-coil region" evidence="3">
    <location>
        <begin position="1055"/>
        <end position="1082"/>
    </location>
</feature>
<dbReference type="InterPro" id="IPR036465">
    <property type="entry name" value="vWFA_dom_sf"/>
</dbReference>
<dbReference type="Proteomes" id="UP000663891">
    <property type="component" value="Unassembled WGS sequence"/>
</dbReference>
<evidence type="ECO:0000313" key="6">
    <source>
        <dbReference type="EMBL" id="CAF3952857.1"/>
    </source>
</evidence>
<dbReference type="Gene3D" id="3.40.50.410">
    <property type="entry name" value="von Willebrand factor, type A domain"/>
    <property type="match status" value="1"/>
</dbReference>
<dbReference type="EMBL" id="CAJOAY010002441">
    <property type="protein sequence ID" value="CAF3952857.1"/>
    <property type="molecule type" value="Genomic_DNA"/>
</dbReference>
<dbReference type="PANTHER" id="PTHR30612">
    <property type="entry name" value="SECA INNER MEMBRANE COMPONENT OF SEC PROTEIN SECRETION SYSTEM"/>
    <property type="match status" value="1"/>
</dbReference>
<accession>A0A814C1P5</accession>
<proteinExistence type="predicted"/>
<evidence type="ECO:0000313" key="5">
    <source>
        <dbReference type="EMBL" id="CAF0934055.1"/>
    </source>
</evidence>
<keyword evidence="1" id="KW-0653">Protein transport</keyword>
<dbReference type="Pfam" id="PF07517">
    <property type="entry name" value="SecA_DEAD"/>
    <property type="match status" value="1"/>
</dbReference>
<dbReference type="SUPFAM" id="SSF52540">
    <property type="entry name" value="P-loop containing nucleoside triphosphate hydrolases"/>
    <property type="match status" value="2"/>
</dbReference>
<protein>
    <recommendedName>
        <fullName evidence="4">SecA family profile domain-containing protein</fullName>
    </recommendedName>
</protein>
<dbReference type="Gene3D" id="3.40.50.300">
    <property type="entry name" value="P-loop containing nucleotide triphosphate hydrolases"/>
    <property type="match status" value="2"/>
</dbReference>
<keyword evidence="3" id="KW-0175">Coiled coil</keyword>
<organism evidence="5 7">
    <name type="scientific">Adineta steineri</name>
    <dbReference type="NCBI Taxonomy" id="433720"/>
    <lineage>
        <taxon>Eukaryota</taxon>
        <taxon>Metazoa</taxon>
        <taxon>Spiralia</taxon>
        <taxon>Gnathifera</taxon>
        <taxon>Rotifera</taxon>
        <taxon>Eurotatoria</taxon>
        <taxon>Bdelloidea</taxon>
        <taxon>Adinetida</taxon>
        <taxon>Adinetidae</taxon>
        <taxon>Adineta</taxon>
    </lineage>
</organism>
<evidence type="ECO:0000256" key="3">
    <source>
        <dbReference type="SAM" id="Coils"/>
    </source>
</evidence>
<dbReference type="InterPro" id="IPR014018">
    <property type="entry name" value="SecA_motor_DEAD"/>
</dbReference>
<dbReference type="PROSITE" id="PS51196">
    <property type="entry name" value="SECA_MOTOR_DEAD"/>
    <property type="match status" value="1"/>
</dbReference>
<dbReference type="InterPro" id="IPR000185">
    <property type="entry name" value="SecA"/>
</dbReference>